<keyword evidence="1" id="KW-0802">TPR repeat</keyword>
<organism evidence="4 5">
    <name type="scientific">Deinococcus taklimakanensis</name>
    <dbReference type="NCBI Taxonomy" id="536443"/>
    <lineage>
        <taxon>Bacteria</taxon>
        <taxon>Thermotogati</taxon>
        <taxon>Deinococcota</taxon>
        <taxon>Deinococci</taxon>
        <taxon>Deinococcales</taxon>
        <taxon>Deinococcaceae</taxon>
        <taxon>Deinococcus</taxon>
    </lineage>
</organism>
<dbReference type="Pfam" id="PF13414">
    <property type="entry name" value="TPR_11"/>
    <property type="match status" value="1"/>
</dbReference>
<dbReference type="EMBL" id="JBHUMK010000006">
    <property type="protein sequence ID" value="MFD2607913.1"/>
    <property type="molecule type" value="Genomic_DNA"/>
</dbReference>
<evidence type="ECO:0000256" key="2">
    <source>
        <dbReference type="SAM" id="MobiDB-lite"/>
    </source>
</evidence>
<dbReference type="Gene3D" id="1.25.40.10">
    <property type="entry name" value="Tetratricopeptide repeat domain"/>
    <property type="match status" value="1"/>
</dbReference>
<feature type="repeat" description="TPR" evidence="1">
    <location>
        <begin position="170"/>
        <end position="203"/>
    </location>
</feature>
<dbReference type="PANTHER" id="PTHR44998">
    <property type="match status" value="1"/>
</dbReference>
<keyword evidence="3" id="KW-0812">Transmembrane</keyword>
<feature type="transmembrane region" description="Helical" evidence="3">
    <location>
        <begin position="258"/>
        <end position="276"/>
    </location>
</feature>
<accession>A0ABW5NYR7</accession>
<feature type="region of interest" description="Disordered" evidence="2">
    <location>
        <begin position="1"/>
        <end position="21"/>
    </location>
</feature>
<dbReference type="InterPro" id="IPR011990">
    <property type="entry name" value="TPR-like_helical_dom_sf"/>
</dbReference>
<sequence>MTDPVRLAPSPAPQVTGTPTLPDLLSAGEWRRALAVSRVGGLHPDLQAALQNVVDVQEGVRARRYAVAQRALESYRAALAALRAEEPETAALLQSHADPDALRAGVDALDRLQREPDPATLEAGLAPALGQPLTRAEALNLRGVQRALQGDAGAAHDLFTEALAADPGHYRALSNLGNMALEAGDNGAAEARYREAIALNPEYDGGHHNLGVALRRQGKVWDGVQAIKQGQKLNVKQAKADAKAEAQEQLRRDPRLRALRWLILTAVVALAAWALLNGGR</sequence>
<gene>
    <name evidence="4" type="ORF">ACFSR9_00455</name>
</gene>
<proteinExistence type="predicted"/>
<keyword evidence="3" id="KW-1133">Transmembrane helix</keyword>
<dbReference type="SUPFAM" id="SSF48452">
    <property type="entry name" value="TPR-like"/>
    <property type="match status" value="1"/>
</dbReference>
<keyword evidence="5" id="KW-1185">Reference proteome</keyword>
<dbReference type="RefSeq" id="WP_386841987.1">
    <property type="nucleotide sequence ID" value="NZ_JBHUMK010000006.1"/>
</dbReference>
<protein>
    <submittedName>
        <fullName evidence="4">Tetratricopeptide repeat protein</fullName>
    </submittedName>
</protein>
<keyword evidence="3" id="KW-0472">Membrane</keyword>
<evidence type="ECO:0000256" key="1">
    <source>
        <dbReference type="PROSITE-ProRule" id="PRU00339"/>
    </source>
</evidence>
<name>A0ABW5NYR7_9DEIO</name>
<dbReference type="PANTHER" id="PTHR44998:SF1">
    <property type="entry name" value="UDP-N-ACETYLGLUCOSAMINE--PEPTIDE N-ACETYLGLUCOSAMINYLTRANSFERASE 110 KDA SUBUNIT"/>
    <property type="match status" value="1"/>
</dbReference>
<dbReference type="InterPro" id="IPR019734">
    <property type="entry name" value="TPR_rpt"/>
</dbReference>
<reference evidence="5" key="1">
    <citation type="journal article" date="2019" name="Int. J. Syst. Evol. Microbiol.">
        <title>The Global Catalogue of Microorganisms (GCM) 10K type strain sequencing project: providing services to taxonomists for standard genome sequencing and annotation.</title>
        <authorList>
            <consortium name="The Broad Institute Genomics Platform"/>
            <consortium name="The Broad Institute Genome Sequencing Center for Infectious Disease"/>
            <person name="Wu L."/>
            <person name="Ma J."/>
        </authorList>
    </citation>
    <scope>NUCLEOTIDE SEQUENCE [LARGE SCALE GENOMIC DNA]</scope>
    <source>
        <strain evidence="5">KCTC 33842</strain>
    </source>
</reference>
<evidence type="ECO:0000256" key="3">
    <source>
        <dbReference type="SAM" id="Phobius"/>
    </source>
</evidence>
<dbReference type="SMART" id="SM00028">
    <property type="entry name" value="TPR"/>
    <property type="match status" value="3"/>
</dbReference>
<dbReference type="Proteomes" id="UP001597475">
    <property type="component" value="Unassembled WGS sequence"/>
</dbReference>
<dbReference type="PROSITE" id="PS50005">
    <property type="entry name" value="TPR"/>
    <property type="match status" value="1"/>
</dbReference>
<evidence type="ECO:0000313" key="4">
    <source>
        <dbReference type="EMBL" id="MFD2607913.1"/>
    </source>
</evidence>
<comment type="caution">
    <text evidence="4">The sequence shown here is derived from an EMBL/GenBank/DDBJ whole genome shotgun (WGS) entry which is preliminary data.</text>
</comment>
<evidence type="ECO:0000313" key="5">
    <source>
        <dbReference type="Proteomes" id="UP001597475"/>
    </source>
</evidence>